<evidence type="ECO:0000313" key="2">
    <source>
        <dbReference type="EMBL" id="XCP92989.1"/>
    </source>
</evidence>
<dbReference type="PANTHER" id="PTHR13847:SF201">
    <property type="entry name" value="PUTATIBE OXIDOREDUCTASE"/>
    <property type="match status" value="1"/>
</dbReference>
<dbReference type="PANTHER" id="PTHR13847">
    <property type="entry name" value="SARCOSINE DEHYDROGENASE-RELATED"/>
    <property type="match status" value="1"/>
</dbReference>
<dbReference type="InterPro" id="IPR006076">
    <property type="entry name" value="FAD-dep_OxRdtase"/>
</dbReference>
<dbReference type="GO" id="GO:0005737">
    <property type="term" value="C:cytoplasm"/>
    <property type="evidence" value="ECO:0007669"/>
    <property type="project" value="TreeGrafter"/>
</dbReference>
<reference evidence="2" key="1">
    <citation type="submission" date="2024-05" db="EMBL/GenBank/DDBJ databases">
        <title>Draft genome assemblies of 36 bacteria isolated from hibernating arctic ground squirrels.</title>
        <authorList>
            <person name="McKee H."/>
            <person name="Mullen L."/>
            <person name="Drown D.M."/>
            <person name="Duddleston K.N."/>
        </authorList>
    </citation>
    <scope>NUCLEOTIDE SEQUENCE</scope>
    <source>
        <strain evidence="2">AN1007</strain>
    </source>
</reference>
<gene>
    <name evidence="2" type="ORF">ABXS70_17270</name>
</gene>
<dbReference type="EMBL" id="CP159992">
    <property type="protein sequence ID" value="XCP92989.1"/>
    <property type="molecule type" value="Genomic_DNA"/>
</dbReference>
<dbReference type="SUPFAM" id="SSF51905">
    <property type="entry name" value="FAD/NAD(P)-binding domain"/>
    <property type="match status" value="1"/>
</dbReference>
<dbReference type="Pfam" id="PF01266">
    <property type="entry name" value="DAO"/>
    <property type="match status" value="1"/>
</dbReference>
<dbReference type="RefSeq" id="WP_342555071.1">
    <property type="nucleotide sequence ID" value="NZ_CP159992.1"/>
</dbReference>
<dbReference type="GO" id="GO:0016491">
    <property type="term" value="F:oxidoreductase activity"/>
    <property type="evidence" value="ECO:0007669"/>
    <property type="project" value="UniProtKB-KW"/>
</dbReference>
<dbReference type="EC" id="1.-.-.-" evidence="2"/>
<proteinExistence type="predicted"/>
<feature type="domain" description="FAD dependent oxidoreductase" evidence="1">
    <location>
        <begin position="30"/>
        <end position="382"/>
    </location>
</feature>
<dbReference type="AlphaFoldDB" id="A0AAU8N871"/>
<protein>
    <submittedName>
        <fullName evidence="2">FAD-dependent oxidoreductase</fullName>
        <ecNumber evidence="2">1.-.-.-</ecNumber>
    </submittedName>
</protein>
<sequence>MDLVYGTPYWPSTYKPDFEYPSLNTDILCDCLIIGGGMGGALTSRLLAQRGIDTVVIDKRKIAHGSSSANTGLLQYTNDKTLTSCINTFGEEKGVRFYQLCREAMQQLGEIAGSLKTDPWFIPRTSFCFASCEEDVALLEEEYHTLQKYGFDAELWSEDRIKNHFPFAKPAALYTKGDAEVNPYRFVQGLFESAREHGARIYEQTEMIHCDYDGEGVWCYTPNGKIRAKQVVYAAGYETQEIKKDRGAYLKSTYAITTKPLPDMNSWHEQAMIWETARPYLYMRTTPDNRIIAGGLDEETPAEDQRELRSKNQGAVLLEEVKSYFPLEALEVDYAWGAVFGNTHDGLPLIGTHPDYPHSFFVEGYGGNGTVYSMIAASLIADAITGKDNEDMKLFSLTRTSKPSPPKTDDLPML</sequence>
<evidence type="ECO:0000259" key="1">
    <source>
        <dbReference type="Pfam" id="PF01266"/>
    </source>
</evidence>
<accession>A0AAU8N871</accession>
<dbReference type="Gene3D" id="3.30.9.10">
    <property type="entry name" value="D-Amino Acid Oxidase, subunit A, domain 2"/>
    <property type="match status" value="1"/>
</dbReference>
<organism evidence="2">
    <name type="scientific">Paenibacillus sp. AN1007</name>
    <dbReference type="NCBI Taxonomy" id="3151385"/>
    <lineage>
        <taxon>Bacteria</taxon>
        <taxon>Bacillati</taxon>
        <taxon>Bacillota</taxon>
        <taxon>Bacilli</taxon>
        <taxon>Bacillales</taxon>
        <taxon>Paenibacillaceae</taxon>
        <taxon>Paenibacillus</taxon>
    </lineage>
</organism>
<keyword evidence="2" id="KW-0560">Oxidoreductase</keyword>
<dbReference type="Gene3D" id="3.50.50.60">
    <property type="entry name" value="FAD/NAD(P)-binding domain"/>
    <property type="match status" value="1"/>
</dbReference>
<dbReference type="InterPro" id="IPR036188">
    <property type="entry name" value="FAD/NAD-bd_sf"/>
</dbReference>
<name>A0AAU8N871_9BACL</name>